<keyword evidence="2" id="KW-0315">Glutamine amidotransferase</keyword>
<dbReference type="PROSITE" id="PS51273">
    <property type="entry name" value="GATASE_TYPE_1"/>
    <property type="match status" value="1"/>
</dbReference>
<dbReference type="InterPro" id="IPR029062">
    <property type="entry name" value="Class_I_gatase-like"/>
</dbReference>
<dbReference type="FunFam" id="3.40.50.880:FF:000033">
    <property type="entry name" value="Glutamine amidotransferase class-I"/>
    <property type="match status" value="1"/>
</dbReference>
<evidence type="ECO:0000313" key="3">
    <source>
        <dbReference type="Proteomes" id="UP000045545"/>
    </source>
</evidence>
<dbReference type="PANTHER" id="PTHR42695">
    <property type="entry name" value="GLUTAMINE AMIDOTRANSFERASE YLR126C-RELATED"/>
    <property type="match status" value="1"/>
</dbReference>
<dbReference type="InterPro" id="IPR017926">
    <property type="entry name" value="GATASE"/>
</dbReference>
<dbReference type="AlphaFoldDB" id="A0A0E3W3B6"/>
<organism evidence="2 3">
    <name type="scientific">Syntrophomonas zehnderi OL-4</name>
    <dbReference type="NCBI Taxonomy" id="690567"/>
    <lineage>
        <taxon>Bacteria</taxon>
        <taxon>Bacillati</taxon>
        <taxon>Bacillota</taxon>
        <taxon>Clostridia</taxon>
        <taxon>Eubacteriales</taxon>
        <taxon>Syntrophomonadaceae</taxon>
        <taxon>Syntrophomonas</taxon>
    </lineage>
</organism>
<dbReference type="Gene3D" id="3.40.50.880">
    <property type="match status" value="1"/>
</dbReference>
<sequence length="236" mass="26209">MRILVIQHVACEGPGLLGDELIANGWELDIRCMDIPSTVLPDDLDEYQALIILGGPMGVYEEDRFPYFFKVQGLIRESVAGSIPCVGICLGGQLIARALGAAVYKNPVKEIGWTPIRLLPAGKSTPLFRLMPNGFSVFQWHTDTFALPEGAVLLASSEDCRNQAFVYGNHVWALQFHLEVTPEMIADWSEIYQNELIAFAGPGGKDRLLNNTRARWEAMRSGREQFLSNICAILRS</sequence>
<gene>
    <name evidence="2" type="ORF">1673</name>
</gene>
<dbReference type="GO" id="GO:0005829">
    <property type="term" value="C:cytosol"/>
    <property type="evidence" value="ECO:0007669"/>
    <property type="project" value="TreeGrafter"/>
</dbReference>
<protein>
    <submittedName>
        <fullName evidence="2">Glutamine amidotransferase</fullName>
    </submittedName>
</protein>
<dbReference type="RefSeq" id="WP_046497534.1">
    <property type="nucleotide sequence ID" value="NZ_CGIH01000027.1"/>
</dbReference>
<reference evidence="2 3" key="1">
    <citation type="submission" date="2015-03" db="EMBL/GenBank/DDBJ databases">
        <authorList>
            <person name="Murphy D."/>
        </authorList>
    </citation>
    <scope>NUCLEOTIDE SEQUENCE [LARGE SCALE GENOMIC DNA]</scope>
    <source>
        <strain evidence="2 3">OL-4</strain>
    </source>
</reference>
<name>A0A0E3W3B6_9FIRM</name>
<evidence type="ECO:0000259" key="1">
    <source>
        <dbReference type="Pfam" id="PF00117"/>
    </source>
</evidence>
<proteinExistence type="predicted"/>
<dbReference type="Proteomes" id="UP000045545">
    <property type="component" value="Unassembled WGS sequence"/>
</dbReference>
<dbReference type="InterPro" id="IPR044992">
    <property type="entry name" value="ChyE-like"/>
</dbReference>
<dbReference type="CDD" id="cd01741">
    <property type="entry name" value="GATase1_1"/>
    <property type="match status" value="1"/>
</dbReference>
<keyword evidence="3" id="KW-1185">Reference proteome</keyword>
<dbReference type="OrthoDB" id="9813383at2"/>
<dbReference type="GO" id="GO:0016740">
    <property type="term" value="F:transferase activity"/>
    <property type="evidence" value="ECO:0007669"/>
    <property type="project" value="UniProtKB-KW"/>
</dbReference>
<keyword evidence="2" id="KW-0808">Transferase</keyword>
<dbReference type="EMBL" id="CGIH01000027">
    <property type="protein sequence ID" value="CFX69893.1"/>
    <property type="molecule type" value="Genomic_DNA"/>
</dbReference>
<dbReference type="Pfam" id="PF00117">
    <property type="entry name" value="GATase"/>
    <property type="match status" value="1"/>
</dbReference>
<dbReference type="PANTHER" id="PTHR42695:SF5">
    <property type="entry name" value="GLUTAMINE AMIDOTRANSFERASE YLR126C-RELATED"/>
    <property type="match status" value="1"/>
</dbReference>
<dbReference type="STRING" id="690567.1673"/>
<accession>A0A0E3W3B6</accession>
<dbReference type="SUPFAM" id="SSF52317">
    <property type="entry name" value="Class I glutamine amidotransferase-like"/>
    <property type="match status" value="1"/>
</dbReference>
<feature type="domain" description="Glutamine amidotransferase" evidence="1">
    <location>
        <begin position="21"/>
        <end position="183"/>
    </location>
</feature>
<evidence type="ECO:0000313" key="2">
    <source>
        <dbReference type="EMBL" id="CFX69893.1"/>
    </source>
</evidence>